<protein>
    <submittedName>
        <fullName evidence="3">Serine hydrolase domain-containing protein</fullName>
        <ecNumber evidence="3">3.1.1.103</ecNumber>
    </submittedName>
</protein>
<dbReference type="InterPro" id="IPR001466">
    <property type="entry name" value="Beta-lactam-related"/>
</dbReference>
<keyword evidence="4" id="KW-1185">Reference proteome</keyword>
<evidence type="ECO:0000256" key="1">
    <source>
        <dbReference type="SAM" id="SignalP"/>
    </source>
</evidence>
<dbReference type="EC" id="3.1.1.103" evidence="3"/>
<evidence type="ECO:0000313" key="4">
    <source>
        <dbReference type="Proteomes" id="UP001378188"/>
    </source>
</evidence>
<reference evidence="3 4" key="1">
    <citation type="submission" date="2024-02" db="EMBL/GenBank/DDBJ databases">
        <title>Genome analysis and characterization of Microbaculum marinisediminis sp. nov., isolated from marine sediment.</title>
        <authorList>
            <person name="Du Z.-J."/>
            <person name="Ye Y.-Q."/>
            <person name="Zhang Z.-R."/>
            <person name="Yuan S.-M."/>
            <person name="Zhang X.-Y."/>
        </authorList>
    </citation>
    <scope>NUCLEOTIDE SEQUENCE [LARGE SCALE GENOMIC DNA]</scope>
    <source>
        <strain evidence="3 4">SDUM1044001</strain>
    </source>
</reference>
<dbReference type="PANTHER" id="PTHR46825:SF8">
    <property type="entry name" value="BETA-LACTAMASE-RELATED"/>
    <property type="match status" value="1"/>
</dbReference>
<keyword evidence="1" id="KW-0732">Signal</keyword>
<dbReference type="SUPFAM" id="SSF56601">
    <property type="entry name" value="beta-lactamase/transpeptidase-like"/>
    <property type="match status" value="2"/>
</dbReference>
<feature type="chain" id="PRO_5043813217" evidence="1">
    <location>
        <begin position="36"/>
        <end position="608"/>
    </location>
</feature>
<dbReference type="AlphaFoldDB" id="A0AAW9RRW6"/>
<dbReference type="InterPro" id="IPR012338">
    <property type="entry name" value="Beta-lactam/transpept-like"/>
</dbReference>
<evidence type="ECO:0000313" key="3">
    <source>
        <dbReference type="EMBL" id="MEJ8573083.1"/>
    </source>
</evidence>
<accession>A0AAW9RRW6</accession>
<dbReference type="PANTHER" id="PTHR46825">
    <property type="entry name" value="D-ALANYL-D-ALANINE-CARBOXYPEPTIDASE/ENDOPEPTIDASE AMPH"/>
    <property type="match status" value="1"/>
</dbReference>
<gene>
    <name evidence="3" type="ORF">V3328_16445</name>
</gene>
<proteinExistence type="predicted"/>
<comment type="caution">
    <text evidence="3">The sequence shown here is derived from an EMBL/GenBank/DDBJ whole genome shotgun (WGS) entry which is preliminary data.</text>
</comment>
<dbReference type="EMBL" id="JAZHOF010000006">
    <property type="protein sequence ID" value="MEJ8573083.1"/>
    <property type="molecule type" value="Genomic_DNA"/>
</dbReference>
<feature type="domain" description="Beta-lactamase-related" evidence="2">
    <location>
        <begin position="50"/>
        <end position="313"/>
    </location>
</feature>
<feature type="signal peptide" evidence="1">
    <location>
        <begin position="1"/>
        <end position="35"/>
    </location>
</feature>
<organism evidence="3 4">
    <name type="scientific">Microbaculum marinum</name>
    <dbReference type="NCBI Taxonomy" id="1764581"/>
    <lineage>
        <taxon>Bacteria</taxon>
        <taxon>Pseudomonadati</taxon>
        <taxon>Pseudomonadota</taxon>
        <taxon>Alphaproteobacteria</taxon>
        <taxon>Hyphomicrobiales</taxon>
        <taxon>Tepidamorphaceae</taxon>
        <taxon>Microbaculum</taxon>
    </lineage>
</organism>
<keyword evidence="3" id="KW-0378">Hydrolase</keyword>
<evidence type="ECO:0000259" key="2">
    <source>
        <dbReference type="Pfam" id="PF00144"/>
    </source>
</evidence>
<dbReference type="GO" id="GO:0016787">
    <property type="term" value="F:hydrolase activity"/>
    <property type="evidence" value="ECO:0007669"/>
    <property type="project" value="UniProtKB-KW"/>
</dbReference>
<dbReference type="InterPro" id="IPR050491">
    <property type="entry name" value="AmpC-like"/>
</dbReference>
<dbReference type="Pfam" id="PF00144">
    <property type="entry name" value="Beta-lactamase"/>
    <property type="match status" value="1"/>
</dbReference>
<dbReference type="RefSeq" id="WP_340330773.1">
    <property type="nucleotide sequence ID" value="NZ_JAZHOF010000006.1"/>
</dbReference>
<sequence length="608" mass="63519">MTSLSIGPSRWRVRGASLRLLLAGALGLAADAALADHVTYKGIADTFAGSFVANGQAVGVGVAIIDGPRRPRFFTYGDAVAKTGRPLRPGSLFRMGSVSKVFTMNLLGQRMHAGKIDPGQSLSDFSARIGTMKPLTSQMTIQQLATFTGGVIDTPPICDDDHLPPGCFPNSLPSIAEYPVPDFAEYIRNILPRNYQAPGCPPRCPYVDSLPSTYNYSNYSAALIGLLIGGKPDAPLSNPAVRGWFRAVRKDILKPLRLNDTFLTVPAGKRSREVAGYDPATASPDVSNGMIVKAVVDSRGSNYSQTPQVEVIGGGSGAKVTATLGKCLRDSADCSQYDPCLAGDTDCQVVALTVQTQGSGYVLPPVITFEDADGVAADAIISGGKVVGVRILAGGSGLEAAPQVTIRGGQPDGGTPARLQAVVSGGTVTYVRVIDPGSGYADRLAVVIAPGERTTIPRSSMAPAGFLVSSLKNLSAFTRAAFAADGKLGARKSRIREGFRISEEPYVCLMGPPAPGNCPDGSKSGYAWVVHPGDGSTGRPQVVSKDGGISGYSTFVTFMADLELGVVVSVNTRPDAGGLPPAVLLGQDILNAVYYECRRYGFGHGRCQ</sequence>
<name>A0AAW9RRW6_9HYPH</name>
<dbReference type="Proteomes" id="UP001378188">
    <property type="component" value="Unassembled WGS sequence"/>
</dbReference>
<dbReference type="Gene3D" id="3.40.710.10">
    <property type="entry name" value="DD-peptidase/beta-lactamase superfamily"/>
    <property type="match status" value="2"/>
</dbReference>